<comment type="caution">
    <text evidence="13">The sequence shown here is derived from an EMBL/GenBank/DDBJ whole genome shotgun (WGS) entry which is preliminary data.</text>
</comment>
<evidence type="ECO:0000256" key="7">
    <source>
        <dbReference type="ARBA" id="ARBA00022777"/>
    </source>
</evidence>
<dbReference type="InterPro" id="IPR036097">
    <property type="entry name" value="HisK_dim/P_sf"/>
</dbReference>
<feature type="domain" description="Histidine kinase" evidence="11">
    <location>
        <begin position="231"/>
        <end position="439"/>
    </location>
</feature>
<comment type="subcellular location">
    <subcellularLocation>
        <location evidence="2">Membrane</location>
    </subcellularLocation>
</comment>
<name>A0A5R9KYT6_9BACT</name>
<evidence type="ECO:0000256" key="4">
    <source>
        <dbReference type="ARBA" id="ARBA00022553"/>
    </source>
</evidence>
<evidence type="ECO:0000256" key="5">
    <source>
        <dbReference type="ARBA" id="ARBA00022679"/>
    </source>
</evidence>
<dbReference type="SMART" id="SM00387">
    <property type="entry name" value="HATPase_c"/>
    <property type="match status" value="1"/>
</dbReference>
<dbReference type="PANTHER" id="PTHR45436:SF5">
    <property type="entry name" value="SENSOR HISTIDINE KINASE TRCS"/>
    <property type="match status" value="1"/>
</dbReference>
<evidence type="ECO:0000256" key="6">
    <source>
        <dbReference type="ARBA" id="ARBA00022692"/>
    </source>
</evidence>
<evidence type="ECO:0000259" key="11">
    <source>
        <dbReference type="PROSITE" id="PS50109"/>
    </source>
</evidence>
<dbReference type="InterPro" id="IPR050428">
    <property type="entry name" value="TCS_sensor_his_kinase"/>
</dbReference>
<dbReference type="InterPro" id="IPR003594">
    <property type="entry name" value="HATPase_dom"/>
</dbReference>
<evidence type="ECO:0000313" key="14">
    <source>
        <dbReference type="Proteomes" id="UP000306402"/>
    </source>
</evidence>
<dbReference type="InterPro" id="IPR036890">
    <property type="entry name" value="HATPase_C_sf"/>
</dbReference>
<feature type="transmembrane region" description="Helical" evidence="10">
    <location>
        <begin position="15"/>
        <end position="37"/>
    </location>
</feature>
<evidence type="ECO:0000256" key="8">
    <source>
        <dbReference type="ARBA" id="ARBA00022989"/>
    </source>
</evidence>
<keyword evidence="10" id="KW-0472">Membrane</keyword>
<dbReference type="GO" id="GO:0000155">
    <property type="term" value="F:phosphorelay sensor kinase activity"/>
    <property type="evidence" value="ECO:0007669"/>
    <property type="project" value="InterPro"/>
</dbReference>
<reference evidence="13 14" key="1">
    <citation type="submission" date="2019-05" db="EMBL/GenBank/DDBJ databases">
        <authorList>
            <person name="Qu J.-H."/>
        </authorList>
    </citation>
    <scope>NUCLEOTIDE SEQUENCE [LARGE SCALE GENOMIC DNA]</scope>
    <source>
        <strain evidence="13 14">T17</strain>
    </source>
</reference>
<dbReference type="Gene3D" id="1.10.287.130">
    <property type="match status" value="1"/>
</dbReference>
<gene>
    <name evidence="13" type="ORF">FEN17_18615</name>
</gene>
<dbReference type="Pfam" id="PF00672">
    <property type="entry name" value="HAMP"/>
    <property type="match status" value="1"/>
</dbReference>
<keyword evidence="6 10" id="KW-0812">Transmembrane</keyword>
<keyword evidence="9" id="KW-0902">Two-component regulatory system</keyword>
<keyword evidence="14" id="KW-1185">Reference proteome</keyword>
<dbReference type="PROSITE" id="PS50109">
    <property type="entry name" value="HIS_KIN"/>
    <property type="match status" value="1"/>
</dbReference>
<dbReference type="Gene3D" id="3.30.565.10">
    <property type="entry name" value="Histidine kinase-like ATPase, C-terminal domain"/>
    <property type="match status" value="1"/>
</dbReference>
<keyword evidence="5" id="KW-0808">Transferase</keyword>
<dbReference type="SUPFAM" id="SSF47384">
    <property type="entry name" value="Homodimeric domain of signal transducing histidine kinase"/>
    <property type="match status" value="1"/>
</dbReference>
<dbReference type="Gene3D" id="6.10.340.10">
    <property type="match status" value="1"/>
</dbReference>
<organism evidence="13 14">
    <name type="scientific">Dyadobacter luticola</name>
    <dbReference type="NCBI Taxonomy" id="1979387"/>
    <lineage>
        <taxon>Bacteria</taxon>
        <taxon>Pseudomonadati</taxon>
        <taxon>Bacteroidota</taxon>
        <taxon>Cytophagia</taxon>
        <taxon>Cytophagales</taxon>
        <taxon>Spirosomataceae</taxon>
        <taxon>Dyadobacter</taxon>
    </lineage>
</organism>
<dbReference type="EMBL" id="VCEJ01000004">
    <property type="protein sequence ID" value="TLV01443.1"/>
    <property type="molecule type" value="Genomic_DNA"/>
</dbReference>
<proteinExistence type="predicted"/>
<dbReference type="InterPro" id="IPR005467">
    <property type="entry name" value="His_kinase_dom"/>
</dbReference>
<dbReference type="AlphaFoldDB" id="A0A5R9KYT6"/>
<dbReference type="PROSITE" id="PS50885">
    <property type="entry name" value="HAMP"/>
    <property type="match status" value="1"/>
</dbReference>
<evidence type="ECO:0000259" key="12">
    <source>
        <dbReference type="PROSITE" id="PS50885"/>
    </source>
</evidence>
<dbReference type="Proteomes" id="UP000306402">
    <property type="component" value="Unassembled WGS sequence"/>
</dbReference>
<dbReference type="OrthoDB" id="594725at2"/>
<evidence type="ECO:0000256" key="9">
    <source>
        <dbReference type="ARBA" id="ARBA00023012"/>
    </source>
</evidence>
<dbReference type="Pfam" id="PF02518">
    <property type="entry name" value="HATPase_c"/>
    <property type="match status" value="1"/>
</dbReference>
<dbReference type="InterPro" id="IPR003661">
    <property type="entry name" value="HisK_dim/P_dom"/>
</dbReference>
<evidence type="ECO:0000256" key="3">
    <source>
        <dbReference type="ARBA" id="ARBA00012438"/>
    </source>
</evidence>
<dbReference type="Pfam" id="PF00512">
    <property type="entry name" value="HisKA"/>
    <property type="match status" value="1"/>
</dbReference>
<comment type="catalytic activity">
    <reaction evidence="1">
        <text>ATP + protein L-histidine = ADP + protein N-phospho-L-histidine.</text>
        <dbReference type="EC" id="2.7.13.3"/>
    </reaction>
</comment>
<accession>A0A5R9KYT6</accession>
<dbReference type="SUPFAM" id="SSF55874">
    <property type="entry name" value="ATPase domain of HSP90 chaperone/DNA topoisomerase II/histidine kinase"/>
    <property type="match status" value="1"/>
</dbReference>
<dbReference type="PANTHER" id="PTHR45436">
    <property type="entry name" value="SENSOR HISTIDINE KINASE YKOH"/>
    <property type="match status" value="1"/>
</dbReference>
<dbReference type="RefSeq" id="WP_138366814.1">
    <property type="nucleotide sequence ID" value="NZ_VCEJ01000004.1"/>
</dbReference>
<sequence length="439" mass="49628">MKDESRYPFYQSLRFRFGVIFGALFLCFLMLAIFFLYKTVKNQYTKNFHARLGARAEVILEKTEISPLVIPLPQQNEYFLLTYQASGKTDTLFNNFPHSISAVNQNNIPEEDRTFEKAARELETGGKISITYTIPASELHRDVDKLRIVLFFYLPLGFILAMIGGYFVSGFLLKPLQKIISKANNINLNDDINLLPESGNKDELHALTLALNRMLSRIKKQSDEQNAFFASASHELRTPLSVMLTELQVLQTEDLPDKLKQLFASQITETQRLSKLVNDFLLMSQLKSGSIITNQKPVDLVEVLTETLQRVNHKLLPNAQSIKLIISPESADFEIVSDKSHLTTILFNLLDNAIKHGLPGSRINVILEENNTGIILTISNLLKQPIQDVARLHDAFNRENRDSDGFGLGLWIVGKLADEIGIKVEFEVSGTSFIVKLKT</sequence>
<keyword evidence="4" id="KW-0597">Phosphoprotein</keyword>
<protein>
    <recommendedName>
        <fullName evidence="3">histidine kinase</fullName>
        <ecNumber evidence="3">2.7.13.3</ecNumber>
    </recommendedName>
</protein>
<dbReference type="CDD" id="cd00082">
    <property type="entry name" value="HisKA"/>
    <property type="match status" value="1"/>
</dbReference>
<evidence type="ECO:0000256" key="1">
    <source>
        <dbReference type="ARBA" id="ARBA00000085"/>
    </source>
</evidence>
<dbReference type="GO" id="GO:0005886">
    <property type="term" value="C:plasma membrane"/>
    <property type="evidence" value="ECO:0007669"/>
    <property type="project" value="TreeGrafter"/>
</dbReference>
<dbReference type="EC" id="2.7.13.3" evidence="3"/>
<dbReference type="InterPro" id="IPR003660">
    <property type="entry name" value="HAMP_dom"/>
</dbReference>
<keyword evidence="7 13" id="KW-0418">Kinase</keyword>
<evidence type="ECO:0000313" key="13">
    <source>
        <dbReference type="EMBL" id="TLV01443.1"/>
    </source>
</evidence>
<feature type="transmembrane region" description="Helical" evidence="10">
    <location>
        <begin position="150"/>
        <end position="173"/>
    </location>
</feature>
<keyword evidence="8 10" id="KW-1133">Transmembrane helix</keyword>
<dbReference type="SMART" id="SM00388">
    <property type="entry name" value="HisKA"/>
    <property type="match status" value="1"/>
</dbReference>
<evidence type="ECO:0000256" key="2">
    <source>
        <dbReference type="ARBA" id="ARBA00004370"/>
    </source>
</evidence>
<evidence type="ECO:0000256" key="10">
    <source>
        <dbReference type="SAM" id="Phobius"/>
    </source>
</evidence>
<feature type="domain" description="HAMP" evidence="12">
    <location>
        <begin position="170"/>
        <end position="223"/>
    </location>
</feature>